<accession>A0A9X3C657</accession>
<dbReference type="InterPro" id="IPR008979">
    <property type="entry name" value="Galactose-bd-like_sf"/>
</dbReference>
<dbReference type="SUPFAM" id="SSF51055">
    <property type="entry name" value="Carbohydrate binding domain"/>
    <property type="match status" value="1"/>
</dbReference>
<dbReference type="Proteomes" id="UP001151133">
    <property type="component" value="Unassembled WGS sequence"/>
</dbReference>
<dbReference type="InterPro" id="IPR013783">
    <property type="entry name" value="Ig-like_fold"/>
</dbReference>
<dbReference type="AlphaFoldDB" id="A0A9X3C657"/>
<comment type="caution">
    <text evidence="4">The sequence shown here is derived from an EMBL/GenBank/DDBJ whole genome shotgun (WGS) entry which is preliminary data.</text>
</comment>
<dbReference type="Gene3D" id="2.60.40.10">
    <property type="entry name" value="Immunoglobulins"/>
    <property type="match status" value="2"/>
</dbReference>
<dbReference type="Gene3D" id="2.60.120.260">
    <property type="entry name" value="Galactose-binding domain-like"/>
    <property type="match status" value="1"/>
</dbReference>
<dbReference type="InterPro" id="IPR021862">
    <property type="entry name" value="DUF3472"/>
</dbReference>
<dbReference type="NCBIfam" id="TIGR04183">
    <property type="entry name" value="Por_Secre_tail"/>
    <property type="match status" value="1"/>
</dbReference>
<dbReference type="GO" id="GO:0005975">
    <property type="term" value="P:carbohydrate metabolic process"/>
    <property type="evidence" value="ECO:0007669"/>
    <property type="project" value="InterPro"/>
</dbReference>
<dbReference type="Gene3D" id="2.10.10.20">
    <property type="entry name" value="Carbohydrate-binding module superfamily 5/12"/>
    <property type="match status" value="1"/>
</dbReference>
<evidence type="ECO:0000313" key="5">
    <source>
        <dbReference type="Proteomes" id="UP001151133"/>
    </source>
</evidence>
<keyword evidence="1 2" id="KW-0732">Signal</keyword>
<name>A0A9X3C657_9FLAO</name>
<dbReference type="EMBL" id="JAOZEV010000003">
    <property type="protein sequence ID" value="MCV9931574.1"/>
    <property type="molecule type" value="Genomic_DNA"/>
</dbReference>
<feature type="chain" id="PRO_5040823323" evidence="2">
    <location>
        <begin position="24"/>
        <end position="850"/>
    </location>
</feature>
<evidence type="ECO:0000256" key="1">
    <source>
        <dbReference type="ARBA" id="ARBA00022729"/>
    </source>
</evidence>
<reference evidence="4" key="1">
    <citation type="submission" date="2022-10" db="EMBL/GenBank/DDBJ databases">
        <title>Two novel species of Flavobacterium.</title>
        <authorList>
            <person name="Liu Q."/>
            <person name="Xin Y.-H."/>
        </authorList>
    </citation>
    <scope>NUCLEOTIDE SEQUENCE</scope>
    <source>
        <strain evidence="4">LS1R47</strain>
    </source>
</reference>
<evidence type="ECO:0000256" key="2">
    <source>
        <dbReference type="SAM" id="SignalP"/>
    </source>
</evidence>
<dbReference type="InterPro" id="IPR026444">
    <property type="entry name" value="Secre_tail"/>
</dbReference>
<dbReference type="Pfam" id="PF17957">
    <property type="entry name" value="Big_7"/>
    <property type="match status" value="2"/>
</dbReference>
<feature type="signal peptide" evidence="2">
    <location>
        <begin position="1"/>
        <end position="23"/>
    </location>
</feature>
<organism evidence="4 5">
    <name type="scientific">Flavobacterium frigoritolerans</name>
    <dbReference type="NCBI Taxonomy" id="2987686"/>
    <lineage>
        <taxon>Bacteria</taxon>
        <taxon>Pseudomonadati</taxon>
        <taxon>Bacteroidota</taxon>
        <taxon>Flavobacteriia</taxon>
        <taxon>Flavobacteriales</taxon>
        <taxon>Flavobacteriaceae</taxon>
        <taxon>Flavobacterium</taxon>
    </lineage>
</organism>
<protein>
    <submittedName>
        <fullName evidence="4">DUF3472 domain-containing protein</fullName>
    </submittedName>
</protein>
<dbReference type="Pfam" id="PF11958">
    <property type="entry name" value="DUF3472"/>
    <property type="match status" value="1"/>
</dbReference>
<dbReference type="GO" id="GO:0004553">
    <property type="term" value="F:hydrolase activity, hydrolyzing O-glycosyl compounds"/>
    <property type="evidence" value="ECO:0007669"/>
    <property type="project" value="InterPro"/>
</dbReference>
<evidence type="ECO:0000259" key="3">
    <source>
        <dbReference type="Pfam" id="PF18962"/>
    </source>
</evidence>
<keyword evidence="5" id="KW-1185">Reference proteome</keyword>
<evidence type="ECO:0000313" key="4">
    <source>
        <dbReference type="EMBL" id="MCV9931574.1"/>
    </source>
</evidence>
<dbReference type="GO" id="GO:0005576">
    <property type="term" value="C:extracellular region"/>
    <property type="evidence" value="ECO:0007669"/>
    <property type="project" value="InterPro"/>
</dbReference>
<dbReference type="RefSeq" id="WP_264285902.1">
    <property type="nucleotide sequence ID" value="NZ_JAOZEV010000003.1"/>
</dbReference>
<proteinExistence type="predicted"/>
<dbReference type="GO" id="GO:0030246">
    <property type="term" value="F:carbohydrate binding"/>
    <property type="evidence" value="ECO:0007669"/>
    <property type="project" value="InterPro"/>
</dbReference>
<dbReference type="SUPFAM" id="SSF49785">
    <property type="entry name" value="Galactose-binding domain-like"/>
    <property type="match status" value="1"/>
</dbReference>
<dbReference type="Pfam" id="PF18962">
    <property type="entry name" value="Por_Secre_tail"/>
    <property type="match status" value="1"/>
</dbReference>
<sequence length="850" mass="93692">MKIKLITTQIVAFIVFTSFNLYGQGAAPSSHLNYSGGNMNSDIWMNSVNVPITSTYTYYSVMGWNTGQEGGGYCGIQDHPGGKAFIFSIWDPSNHLPIVGAYAGPGTKIENFGGEGTGLKSMNFALGWSPNTWYNLVSRVWQYNAHTFFGFWSQDTNTGIWTHLVTMDYPVADVYFRYNNDAFIEDWVGTGANVRKVLLKDAWQRADSGTWILQKSAAFDSNYGDEIRNGIYDQAFNSGTEADAFFMQTGGNTTHSFPERFINLSIESSAEAPDLTIGSVSSYDATYQPSNQTINMNWAISQTQSPQFSYTIDVFNNSSYKGDPILTTTDKIPQQRTASINASSLDNGTYYTRLIINDIYDQPSTPVYSTVTKIAGPTIALTSPINNAFFSSPASITINAIAGDISNTIDNVEFYNGTTLLGSVNTAPYSFTWSNVKFGSYAITAKVINNIGVSSTSLPVTIKVNSTCNTEGVAFGTSPAYQNGTSTYDKVFDGNTDTFFDYAIGNDGYAGLDFGVEKKIFVNTISFFPRSSHADRMIGGKFQGSNTSDFSSDVADLYTITTQPTDNTWETVNISSTKGYRYVRYLSPKGGYCNITEVKFCGDFLFPKTTPTVSMLAPLEQNIVANTGNNIPFNFTVTDPDRALSSITIKDNGQIIATITKAPYTFILNNLTTGNHNIKVITTLEDNTSSTLTNFDIIGLNCNSTLWNNSTNYLVGDQVSYQNTIYCALAPTTSKQPNLNTALWRNIGTCPTLSIEDFKLNPEFSVYPNPSDTHFNVKLTKSEGKKFYYSLIDITGKKIIEKSVGYIGDATFEQKVNVEKLPSGMYILILHLDDQIVRKKVIVNKKNYLH</sequence>
<gene>
    <name evidence="4" type="ORF">OIU80_04715</name>
</gene>
<dbReference type="InterPro" id="IPR036573">
    <property type="entry name" value="CBM_sf_5/12"/>
</dbReference>
<feature type="domain" description="Secretion system C-terminal sorting" evidence="3">
    <location>
        <begin position="766"/>
        <end position="843"/>
    </location>
</feature>